<keyword evidence="1" id="KW-0539">Nucleus</keyword>
<dbReference type="Proteomes" id="UP000030816">
    <property type="component" value="Unassembled WGS sequence"/>
</dbReference>
<proteinExistence type="predicted"/>
<dbReference type="InterPro" id="IPR021858">
    <property type="entry name" value="Fun_TF"/>
</dbReference>
<evidence type="ECO:0000313" key="2">
    <source>
        <dbReference type="EMBL" id="KHN97437.1"/>
    </source>
</evidence>
<keyword evidence="3" id="KW-1185">Reference proteome</keyword>
<evidence type="ECO:0000313" key="3">
    <source>
        <dbReference type="Proteomes" id="UP000030816"/>
    </source>
</evidence>
<reference evidence="2 3" key="1">
    <citation type="journal article" date="2014" name="Proc. Natl. Acad. Sci. U.S.A.">
        <title>Trajectory and genomic determinants of fungal-pathogen speciation and host adaptation.</title>
        <authorList>
            <person name="Hu X."/>
            <person name="Xiao G."/>
            <person name="Zheng P."/>
            <person name="Shang Y."/>
            <person name="Su Y."/>
            <person name="Zhang X."/>
            <person name="Liu X."/>
            <person name="Zhan S."/>
            <person name="St Leger R.J."/>
            <person name="Wang C."/>
        </authorList>
    </citation>
    <scope>NUCLEOTIDE SEQUENCE [LARGE SCALE GENOMIC DNA]</scope>
    <source>
        <strain evidence="2 3">ARSEF 1941</strain>
    </source>
</reference>
<name>A0A0B2WVF7_METAS</name>
<dbReference type="GeneID" id="63738907"/>
<sequence>MQARQGGKPLSRKQPVSRELVPAGYHNHMLYLSMLEYMNKYVVSDLVLFDTGVNPHRVELQYWSYFPDVMMSMIISSCLTHQVIRCHATQDNFPLTSSNARGQLVHGAKHGVSSFQNPSVGVIYRHHQRTLRQLGEDLNDADLRYSDTVLVAVITLMRVEIQQSAFGAWPTHLHAARAIIAQRGGFKSFLPENGTSICEALTTFIFMDVLGAIFTPGNMLRARDARHQLEYIPFLGAVFRNGANSDFPCADQLLECIIRIDHVRLLGQGAMADAPDLDTACWQIFCRIASFDPAAWAQYQLLELAPSPFPEGRDNGAAGLDAPHATIASMTEDLARAFQYAVMLYCMRTLYMDRGKSIADLLASPPAAALALRGQSTRLDPLLLCTTEG</sequence>
<dbReference type="EMBL" id="AZHE01000010">
    <property type="protein sequence ID" value="KHN97437.1"/>
    <property type="molecule type" value="Genomic_DNA"/>
</dbReference>
<dbReference type="Pfam" id="PF11951">
    <property type="entry name" value="Fungal_trans_2"/>
    <property type="match status" value="1"/>
</dbReference>
<accession>A0A0B2WVF7</accession>
<comment type="caution">
    <text evidence="2">The sequence shown here is derived from an EMBL/GenBank/DDBJ whole genome shotgun (WGS) entry which is preliminary data.</text>
</comment>
<gene>
    <name evidence="2" type="ORF">MAM_04452</name>
</gene>
<protein>
    <submittedName>
        <fullName evidence="2">Uncharacterized protein</fullName>
    </submittedName>
</protein>
<dbReference type="HOGENOM" id="CLU_709954_0_0_1"/>
<dbReference type="OrthoDB" id="5386330at2759"/>
<organism evidence="2 3">
    <name type="scientific">Metarhizium album (strain ARSEF 1941)</name>
    <dbReference type="NCBI Taxonomy" id="1081103"/>
    <lineage>
        <taxon>Eukaryota</taxon>
        <taxon>Fungi</taxon>
        <taxon>Dikarya</taxon>
        <taxon>Ascomycota</taxon>
        <taxon>Pezizomycotina</taxon>
        <taxon>Sordariomycetes</taxon>
        <taxon>Hypocreomycetidae</taxon>
        <taxon>Hypocreales</taxon>
        <taxon>Clavicipitaceae</taxon>
        <taxon>Metarhizium</taxon>
    </lineage>
</organism>
<evidence type="ECO:0000256" key="1">
    <source>
        <dbReference type="ARBA" id="ARBA00023242"/>
    </source>
</evidence>
<dbReference type="RefSeq" id="XP_040678503.1">
    <property type="nucleotide sequence ID" value="XM_040823250.1"/>
</dbReference>
<dbReference type="AlphaFoldDB" id="A0A0B2WVF7"/>